<protein>
    <submittedName>
        <fullName evidence="2">Uncharacterized protein</fullName>
    </submittedName>
</protein>
<evidence type="ECO:0000256" key="1">
    <source>
        <dbReference type="SAM" id="MobiDB-lite"/>
    </source>
</evidence>
<reference evidence="2" key="1">
    <citation type="submission" date="2014-09" db="EMBL/GenBank/DDBJ databases">
        <title>Genome sequence of the luminous mushroom Mycena chlorophos for searching fungal bioluminescence genes.</title>
        <authorList>
            <person name="Tanaka Y."/>
            <person name="Kasuga D."/>
            <person name="Oba Y."/>
            <person name="Hase S."/>
            <person name="Sato K."/>
            <person name="Oba Y."/>
            <person name="Sakakibara Y."/>
        </authorList>
    </citation>
    <scope>NUCLEOTIDE SEQUENCE</scope>
</reference>
<evidence type="ECO:0000313" key="2">
    <source>
        <dbReference type="EMBL" id="GAT43164.1"/>
    </source>
</evidence>
<evidence type="ECO:0000313" key="3">
    <source>
        <dbReference type="Proteomes" id="UP000815677"/>
    </source>
</evidence>
<gene>
    <name evidence="2" type="ORF">MCHLO_00854</name>
</gene>
<organism evidence="2 3">
    <name type="scientific">Mycena chlorophos</name>
    <name type="common">Agaric fungus</name>
    <name type="synonym">Agaricus chlorophos</name>
    <dbReference type="NCBI Taxonomy" id="658473"/>
    <lineage>
        <taxon>Eukaryota</taxon>
        <taxon>Fungi</taxon>
        <taxon>Dikarya</taxon>
        <taxon>Basidiomycota</taxon>
        <taxon>Agaricomycotina</taxon>
        <taxon>Agaricomycetes</taxon>
        <taxon>Agaricomycetidae</taxon>
        <taxon>Agaricales</taxon>
        <taxon>Marasmiineae</taxon>
        <taxon>Mycenaceae</taxon>
        <taxon>Mycena</taxon>
    </lineage>
</organism>
<proteinExistence type="predicted"/>
<keyword evidence="3" id="KW-1185">Reference proteome</keyword>
<sequence>MSPPRRSRPRRYLNSSPVSSHMHLDRPLDSCLFALALSAALPQHQPAYLPLILQKGQFYGALDIRDTSLTFRSPSTPPSAHSAPTALAAVAPSTRSRSLQNGEFTRSLHPQQYTSLDFRAVPASPNSQQQRDLKQARRTIRPSFDPTSAISRSAIPTVLGRLGTDWRTWRFS</sequence>
<feature type="compositionally biased region" description="Basic residues" evidence="1">
    <location>
        <begin position="1"/>
        <end position="11"/>
    </location>
</feature>
<accession>A0ABQ0KYB7</accession>
<dbReference type="EMBL" id="DF838674">
    <property type="protein sequence ID" value="GAT43164.1"/>
    <property type="molecule type" value="Genomic_DNA"/>
</dbReference>
<feature type="region of interest" description="Disordered" evidence="1">
    <location>
        <begin position="1"/>
        <end position="20"/>
    </location>
</feature>
<dbReference type="Proteomes" id="UP000815677">
    <property type="component" value="Unassembled WGS sequence"/>
</dbReference>
<feature type="region of interest" description="Disordered" evidence="1">
    <location>
        <begin position="122"/>
        <end position="148"/>
    </location>
</feature>
<name>A0ABQ0KYB7_MYCCL</name>